<evidence type="ECO:0000256" key="8">
    <source>
        <dbReference type="SAM" id="MobiDB-lite"/>
    </source>
</evidence>
<dbReference type="Gene3D" id="2.70.150.10">
    <property type="entry name" value="Calcium-transporting ATPase, cytoplasmic transduction domain A"/>
    <property type="match status" value="2"/>
</dbReference>
<feature type="region of interest" description="Disordered" evidence="8">
    <location>
        <begin position="908"/>
        <end position="947"/>
    </location>
</feature>
<keyword evidence="6 9" id="KW-1133">Transmembrane helix</keyword>
<dbReference type="GO" id="GO:0005524">
    <property type="term" value="F:ATP binding"/>
    <property type="evidence" value="ECO:0007669"/>
    <property type="project" value="UniProtKB-KW"/>
</dbReference>
<keyword evidence="5" id="KW-1278">Translocase</keyword>
<feature type="transmembrane region" description="Helical" evidence="9">
    <location>
        <begin position="1238"/>
        <end position="1255"/>
    </location>
</feature>
<dbReference type="SUPFAM" id="SSF81660">
    <property type="entry name" value="Metal cation-transporting ATPase, ATP-binding domain N"/>
    <property type="match status" value="1"/>
</dbReference>
<dbReference type="InterPro" id="IPR008250">
    <property type="entry name" value="ATPase_P-typ_transduc_dom_A_sf"/>
</dbReference>
<dbReference type="GO" id="GO:0016020">
    <property type="term" value="C:membrane"/>
    <property type="evidence" value="ECO:0007669"/>
    <property type="project" value="UniProtKB-SubCell"/>
</dbReference>
<feature type="transmembrane region" description="Helical" evidence="9">
    <location>
        <begin position="1205"/>
        <end position="1226"/>
    </location>
</feature>
<dbReference type="PRINTS" id="PR00119">
    <property type="entry name" value="CATATPASE"/>
</dbReference>
<dbReference type="SMART" id="SM00831">
    <property type="entry name" value="Cation_ATPase_N"/>
    <property type="match status" value="1"/>
</dbReference>
<feature type="transmembrane region" description="Helical" evidence="9">
    <location>
        <begin position="453"/>
        <end position="477"/>
    </location>
</feature>
<dbReference type="Gene3D" id="3.40.50.1000">
    <property type="entry name" value="HAD superfamily/HAD-like"/>
    <property type="match status" value="2"/>
</dbReference>
<feature type="region of interest" description="Disordered" evidence="8">
    <location>
        <begin position="322"/>
        <end position="363"/>
    </location>
</feature>
<evidence type="ECO:0000313" key="11">
    <source>
        <dbReference type="EMBL" id="KAG2377563.1"/>
    </source>
</evidence>
<feature type="compositionally biased region" description="Low complexity" evidence="8">
    <location>
        <begin position="15"/>
        <end position="39"/>
    </location>
</feature>
<dbReference type="SFLD" id="SFLDG00002">
    <property type="entry name" value="C1.7:_P-type_atpase_like"/>
    <property type="match status" value="1"/>
</dbReference>
<evidence type="ECO:0000313" key="12">
    <source>
        <dbReference type="Proteomes" id="UP000816034"/>
    </source>
</evidence>
<evidence type="ECO:0000256" key="4">
    <source>
        <dbReference type="ARBA" id="ARBA00022840"/>
    </source>
</evidence>
<name>A0AA88KH83_NAELO</name>
<dbReference type="RefSeq" id="XP_044544825.1">
    <property type="nucleotide sequence ID" value="XM_044699226.1"/>
</dbReference>
<feature type="region of interest" description="Disordered" evidence="8">
    <location>
        <begin position="704"/>
        <end position="724"/>
    </location>
</feature>
<evidence type="ECO:0000256" key="3">
    <source>
        <dbReference type="ARBA" id="ARBA00022741"/>
    </source>
</evidence>
<dbReference type="InterPro" id="IPR036412">
    <property type="entry name" value="HAD-like_sf"/>
</dbReference>
<comment type="caution">
    <text evidence="11">The sequence shown here is derived from an EMBL/GenBank/DDBJ whole genome shotgun (WGS) entry which is preliminary data.</text>
</comment>
<dbReference type="Pfam" id="PF00690">
    <property type="entry name" value="Cation_ATPase_N"/>
    <property type="match status" value="1"/>
</dbReference>
<dbReference type="PANTHER" id="PTHR42861">
    <property type="entry name" value="CALCIUM-TRANSPORTING ATPASE"/>
    <property type="match status" value="1"/>
</dbReference>
<feature type="transmembrane region" description="Helical" evidence="9">
    <location>
        <begin position="1275"/>
        <end position="1295"/>
    </location>
</feature>
<gene>
    <name evidence="11" type="ORF">C9374_009079</name>
</gene>
<evidence type="ECO:0000256" key="7">
    <source>
        <dbReference type="ARBA" id="ARBA00023136"/>
    </source>
</evidence>
<dbReference type="InterPro" id="IPR023214">
    <property type="entry name" value="HAD_sf"/>
</dbReference>
<feature type="compositionally biased region" description="Polar residues" evidence="8">
    <location>
        <begin position="336"/>
        <end position="348"/>
    </location>
</feature>
<dbReference type="SFLD" id="SFLDF00027">
    <property type="entry name" value="p-type_atpase"/>
    <property type="match status" value="1"/>
</dbReference>
<keyword evidence="12" id="KW-1185">Reference proteome</keyword>
<sequence length="1354" mass="149593">MNCSHSHQQGDDTIDSSNTSNNNGKTSNSNGTTTSGTTSCGQQNDHVIATVTNPLTIHSNSPQFQPTKKNLDDSELISMDLNQNESAPFQPAQAMTQAHAFTGTSSVTQKEPHTPIDDEREFLLTLQDKNVLPPPHTLSIKEVTTQFHTNAEHGLSTTQAQERIQLFGRNELKSQGGINLWKLLAFHLFTFMNLILAVAMVISFAVTEWVDGGVVAFIIVLNIIIGVLQEYRSEKSMQKLKRMQHTFTKVVRSGTHSEIPSHQLTLGDVIMLDEGDHVPADCRLIYTAQLECMEAILTGESEPVKKNANVIFAQNKESARITVPQASKKKKRWPTSRRSSIAETPTTTDARKSVNDGGVPNTSFDATNRTSIFSLTRPSFSVLSASEGKPHHGKQPVVDVGDRINMVFSGTTVTRGKGRAVVAAIGMQTEIGAIAQSISKHTRQRSKLQKRMALLGLVLVIAGAICTGLVILAAYLHKSMPLFPDALTVGVSTAIAIIPEGLSPVLTLTMTIGVMRMAKQHAIVRKLDSIETLGNVTDICSDKTGTISEGVMAVKECILSNDMVFQILGDDIEMKEVTKTLQAAHTSSTSNNVTNSAMETASAAVPAKTTPKLTSSSPLVLVDIGLKQRQDQMDTLSQAQPTIVTTDYINQENDLLKTFLMISSMCNGCSLSKGNVEVTTTTSKRKKRGNIFKRVKEFKKKKIGKTSPHELKPLKSGEPGSEEEELYVGDPTEIALMTLAQQYGLGKKHLERSDSSTEATSIEEELQEYDSTQLFTLFQEYPFDSNLKRMSVIYTKRSKRKQSTGEETETIETNNDDRMEDDEYIFVKGAPEHVLNFSTHYYTSEKHVGVNQWSVTNHDSSNEDSKQTVAPVTQRYLDHLRRQNELLAKKGLRVLALAFRKREHLPHLLSNSTNATTSENTLEHEKTQEENPKDEKRPLLTITSSTTDTNYYERSQVEKDLIFVGLVGIQDPPRQGVKESISICHQAGITVRMITGDHKATAVAIAKQVGMVTPELLASPQSNQIAMNAHDFDALTDEELRNLKELPIIISRCSPESKERMIHALHQRKRGTVMCGDGINDCPSIKAADVGIAMGKSGSDVVKDCADIVLTDDNFSTIVVAVKEGRHMFENIRKFVSHLLAGNVSETILLVVSLLIGLKPPLNSIQILWLNMITGTGPAFGLGNEKPRKGIMTKSYSGKLFAPETIIDIFFFGSLMGLLSLASFLIATKAMNVPLQEAQTITFVTSTVLLLLHAYNCRNSRRPFFLDGFYNSRLLHFFVLFGAVTTISTVYIPWVNSNIFHQTMIPAFDWIIVLLAALIFMGLSEIYKCCKRILLVTIVERIRNYRRHGLENIV</sequence>
<dbReference type="Proteomes" id="UP000816034">
    <property type="component" value="Unassembled WGS sequence"/>
</dbReference>
<feature type="transmembrane region" description="Helical" evidence="9">
    <location>
        <begin position="1135"/>
        <end position="1158"/>
    </location>
</feature>
<dbReference type="InterPro" id="IPR059000">
    <property type="entry name" value="ATPase_P-type_domA"/>
</dbReference>
<dbReference type="SUPFAM" id="SSF81653">
    <property type="entry name" value="Calcium ATPase, transduction domain A"/>
    <property type="match status" value="1"/>
</dbReference>
<dbReference type="InterPro" id="IPR023299">
    <property type="entry name" value="ATPase_P-typ_cyto_dom_N"/>
</dbReference>
<evidence type="ECO:0000256" key="9">
    <source>
        <dbReference type="SAM" id="Phobius"/>
    </source>
</evidence>
<evidence type="ECO:0000256" key="2">
    <source>
        <dbReference type="ARBA" id="ARBA00022692"/>
    </source>
</evidence>
<feature type="domain" description="Cation-transporting P-type ATPase N-terminal" evidence="10">
    <location>
        <begin position="134"/>
        <end position="208"/>
    </location>
</feature>
<feature type="region of interest" description="Disordered" evidence="8">
    <location>
        <begin position="1"/>
        <end position="42"/>
    </location>
</feature>
<keyword evidence="4" id="KW-0067">ATP-binding</keyword>
<dbReference type="InterPro" id="IPR001757">
    <property type="entry name" value="P_typ_ATPase"/>
</dbReference>
<feature type="transmembrane region" description="Helical" evidence="9">
    <location>
        <begin position="183"/>
        <end position="206"/>
    </location>
</feature>
<dbReference type="GeneID" id="68101533"/>
<dbReference type="PROSITE" id="PS01229">
    <property type="entry name" value="COF_2"/>
    <property type="match status" value="1"/>
</dbReference>
<dbReference type="Pfam" id="PF00122">
    <property type="entry name" value="E1-E2_ATPase"/>
    <property type="match status" value="1"/>
</dbReference>
<keyword evidence="2 9" id="KW-0812">Transmembrane</keyword>
<feature type="compositionally biased region" description="Low complexity" evidence="8">
    <location>
        <begin position="908"/>
        <end position="920"/>
    </location>
</feature>
<reference evidence="11 12" key="1">
    <citation type="journal article" date="2018" name="BMC Genomics">
        <title>The genome of Naegleria lovaniensis, the basis for a comparative approach to unravel pathogenicity factors of the human pathogenic amoeba N. fowleri.</title>
        <authorList>
            <person name="Liechti N."/>
            <person name="Schurch N."/>
            <person name="Bruggmann R."/>
            <person name="Wittwer M."/>
        </authorList>
    </citation>
    <scope>NUCLEOTIDE SEQUENCE [LARGE SCALE GENOMIC DNA]</scope>
    <source>
        <strain evidence="11 12">ATCC 30569</strain>
    </source>
</reference>
<dbReference type="Pfam" id="PF13246">
    <property type="entry name" value="Cation_ATPase"/>
    <property type="match status" value="1"/>
</dbReference>
<dbReference type="GO" id="GO:0016887">
    <property type="term" value="F:ATP hydrolysis activity"/>
    <property type="evidence" value="ECO:0007669"/>
    <property type="project" value="InterPro"/>
</dbReference>
<dbReference type="InterPro" id="IPR004014">
    <property type="entry name" value="ATPase_P-typ_cation-transptr_N"/>
</dbReference>
<evidence type="ECO:0000256" key="6">
    <source>
        <dbReference type="ARBA" id="ARBA00022989"/>
    </source>
</evidence>
<dbReference type="NCBIfam" id="TIGR01494">
    <property type="entry name" value="ATPase_P-type"/>
    <property type="match status" value="2"/>
</dbReference>
<dbReference type="Gene3D" id="1.20.1110.10">
    <property type="entry name" value="Calcium-transporting ATPase, transmembrane domain"/>
    <property type="match status" value="3"/>
</dbReference>
<evidence type="ECO:0000256" key="1">
    <source>
        <dbReference type="ARBA" id="ARBA00004141"/>
    </source>
</evidence>
<comment type="subcellular location">
    <subcellularLocation>
        <location evidence="1">Membrane</location>
        <topology evidence="1">Multi-pass membrane protein</topology>
    </subcellularLocation>
</comment>
<feature type="transmembrane region" description="Helical" evidence="9">
    <location>
        <begin position="1307"/>
        <end position="1327"/>
    </location>
</feature>
<feature type="compositionally biased region" description="Basic and acidic residues" evidence="8">
    <location>
        <begin position="921"/>
        <end position="938"/>
    </location>
</feature>
<keyword evidence="7 9" id="KW-0472">Membrane</keyword>
<feature type="transmembrane region" description="Helical" evidence="9">
    <location>
        <begin position="212"/>
        <end position="231"/>
    </location>
</feature>
<protein>
    <recommendedName>
        <fullName evidence="10">Cation-transporting P-type ATPase N-terminal domain-containing protein</fullName>
    </recommendedName>
</protein>
<dbReference type="SUPFAM" id="SSF81665">
    <property type="entry name" value="Calcium ATPase, transmembrane domain M"/>
    <property type="match status" value="1"/>
</dbReference>
<evidence type="ECO:0000259" key="10">
    <source>
        <dbReference type="SMART" id="SM00831"/>
    </source>
</evidence>
<dbReference type="InterPro" id="IPR023298">
    <property type="entry name" value="ATPase_P-typ_TM_dom_sf"/>
</dbReference>
<accession>A0AA88KH83</accession>
<dbReference type="SFLD" id="SFLDS00003">
    <property type="entry name" value="Haloacid_Dehalogenase"/>
    <property type="match status" value="1"/>
</dbReference>
<dbReference type="InterPro" id="IPR044492">
    <property type="entry name" value="P_typ_ATPase_HD_dom"/>
</dbReference>
<dbReference type="Gene3D" id="3.40.1110.10">
    <property type="entry name" value="Calcium-transporting ATPase, cytoplasmic domain N"/>
    <property type="match status" value="2"/>
</dbReference>
<dbReference type="InterPro" id="IPR006068">
    <property type="entry name" value="ATPase_P-typ_cation-transptr_C"/>
</dbReference>
<evidence type="ECO:0000256" key="5">
    <source>
        <dbReference type="ARBA" id="ARBA00022967"/>
    </source>
</evidence>
<organism evidence="11 12">
    <name type="scientific">Naegleria lovaniensis</name>
    <name type="common">Amoeba</name>
    <dbReference type="NCBI Taxonomy" id="51637"/>
    <lineage>
        <taxon>Eukaryota</taxon>
        <taxon>Discoba</taxon>
        <taxon>Heterolobosea</taxon>
        <taxon>Tetramitia</taxon>
        <taxon>Eutetramitia</taxon>
        <taxon>Vahlkampfiidae</taxon>
        <taxon>Naegleria</taxon>
    </lineage>
</organism>
<dbReference type="Pfam" id="PF00689">
    <property type="entry name" value="Cation_ATPase_C"/>
    <property type="match status" value="1"/>
</dbReference>
<keyword evidence="3" id="KW-0547">Nucleotide-binding</keyword>
<dbReference type="SUPFAM" id="SSF56784">
    <property type="entry name" value="HAD-like"/>
    <property type="match status" value="1"/>
</dbReference>
<feature type="transmembrane region" description="Helical" evidence="9">
    <location>
        <begin position="1164"/>
        <end position="1184"/>
    </location>
</feature>
<proteinExistence type="predicted"/>
<dbReference type="EMBL" id="PYSW02000037">
    <property type="protein sequence ID" value="KAG2377563.1"/>
    <property type="molecule type" value="Genomic_DNA"/>
</dbReference>
<feature type="transmembrane region" description="Helical" evidence="9">
    <location>
        <begin position="489"/>
        <end position="515"/>
    </location>
</feature>